<feature type="transmembrane region" description="Helical" evidence="1">
    <location>
        <begin position="214"/>
        <end position="238"/>
    </location>
</feature>
<reference evidence="2" key="1">
    <citation type="submission" date="2019-02" db="EMBL/GenBank/DDBJ databases">
        <authorList>
            <person name="Li S.-H."/>
        </authorList>
    </citation>
    <scope>NUCLEOTIDE SEQUENCE</scope>
    <source>
        <strain evidence="2">IMCC11814</strain>
    </source>
</reference>
<proteinExistence type="predicted"/>
<dbReference type="EMBL" id="SHNO01000001">
    <property type="protein sequence ID" value="MCX2976944.1"/>
    <property type="molecule type" value="Genomic_DNA"/>
</dbReference>
<feature type="transmembrane region" description="Helical" evidence="1">
    <location>
        <begin position="144"/>
        <end position="161"/>
    </location>
</feature>
<keyword evidence="1" id="KW-0472">Membrane</keyword>
<name>A0ABT3T3W0_9GAMM</name>
<evidence type="ECO:0000256" key="1">
    <source>
        <dbReference type="SAM" id="Phobius"/>
    </source>
</evidence>
<comment type="caution">
    <text evidence="2">The sequence shown here is derived from an EMBL/GenBank/DDBJ whole genome shotgun (WGS) entry which is preliminary data.</text>
</comment>
<dbReference type="RefSeq" id="WP_279248686.1">
    <property type="nucleotide sequence ID" value="NZ_SHNO01000001.1"/>
</dbReference>
<feature type="transmembrane region" description="Helical" evidence="1">
    <location>
        <begin position="61"/>
        <end position="86"/>
    </location>
</feature>
<sequence length="272" mass="30026">MTQTHRQTHHQSLVERSGPWPFISRKRILRADGNTDELQSRHVRKGLHDRRHHVRADLNQWIGAIFALGAALFGAASGLSLMPQIAQQLALNNADINALFFAGSIPFTTAAYLQLFQAANAPVWEHPASGKSQYQWFGWRPRDIGWLSCVLQFAGTLLFNINTFDGMRTDLGWLAIDLLVWVPDLTGSLLFLSSGYLAFVEVCHRHLAWLPASINWWITLLNLAGCVAFMIAAIYSFIPPGGEVATNSNIAIAFTLAGALGFLSGSLLMLAE</sequence>
<keyword evidence="1" id="KW-0812">Transmembrane</keyword>
<protein>
    <submittedName>
        <fullName evidence="2">Uncharacterized protein</fullName>
    </submittedName>
</protein>
<dbReference type="Proteomes" id="UP001143304">
    <property type="component" value="Unassembled WGS sequence"/>
</dbReference>
<organism evidence="2 3">
    <name type="scientific">Candidatus Marimicrobium litorale</name>
    <dbReference type="NCBI Taxonomy" id="2518991"/>
    <lineage>
        <taxon>Bacteria</taxon>
        <taxon>Pseudomonadati</taxon>
        <taxon>Pseudomonadota</taxon>
        <taxon>Gammaproteobacteria</taxon>
        <taxon>Cellvibrionales</taxon>
        <taxon>Halieaceae</taxon>
        <taxon>Marimicrobium</taxon>
    </lineage>
</organism>
<evidence type="ECO:0000313" key="2">
    <source>
        <dbReference type="EMBL" id="MCX2976944.1"/>
    </source>
</evidence>
<feature type="transmembrane region" description="Helical" evidence="1">
    <location>
        <begin position="98"/>
        <end position="123"/>
    </location>
</feature>
<keyword evidence="3" id="KW-1185">Reference proteome</keyword>
<gene>
    <name evidence="2" type="ORF">EYC82_06215</name>
</gene>
<keyword evidence="1" id="KW-1133">Transmembrane helix</keyword>
<feature type="transmembrane region" description="Helical" evidence="1">
    <location>
        <begin position="250"/>
        <end position="271"/>
    </location>
</feature>
<evidence type="ECO:0000313" key="3">
    <source>
        <dbReference type="Proteomes" id="UP001143304"/>
    </source>
</evidence>
<accession>A0ABT3T3W0</accession>
<feature type="transmembrane region" description="Helical" evidence="1">
    <location>
        <begin position="181"/>
        <end position="202"/>
    </location>
</feature>